<proteinExistence type="inferred from homology"/>
<sequence>MLIIGQLTVTRLLQRILMVETRSKRKASRSQEPRPSKKSRTRKASIANSADDIQPQRQSTEPEMEASQAIADGSTIDKTAITLPATLTFSFEDGKQHLISVDRRFEKLFNHTPCKPFEELETVHPFSALAASILGQQISSMAARTITHRFKRLFDPTLPENPVECVDHKTALQSLFFPSPQQVGYATVETLKSAGLSTRKAEYVKDLAARFADGRLSPQKLAEATDEELMNMLIEVRGIGKSIVDMFSIFSMRRPDILPVGDLGVQRGILRWFLEPHSALQPTDDGVQSDNDDVMPPPLPEGLNVQLLKGRLTGKKVRGAFLTPLEMEEITRSWKPYRSLGVYYMWNL</sequence>
<evidence type="ECO:0000256" key="2">
    <source>
        <dbReference type="ARBA" id="ARBA00022763"/>
    </source>
</evidence>
<dbReference type="GO" id="GO:0006285">
    <property type="term" value="P:base-excision repair, AP site formation"/>
    <property type="evidence" value="ECO:0007669"/>
    <property type="project" value="UniProtKB-ARBA"/>
</dbReference>
<dbReference type="Proteomes" id="UP000054549">
    <property type="component" value="Unassembled WGS sequence"/>
</dbReference>
<name>A0A0C2TGZ1_AMAMK</name>
<dbReference type="Gene3D" id="1.10.1670.40">
    <property type="match status" value="1"/>
</dbReference>
<evidence type="ECO:0000259" key="5">
    <source>
        <dbReference type="SMART" id="SM00478"/>
    </source>
</evidence>
<dbReference type="EMBL" id="KN818237">
    <property type="protein sequence ID" value="KIL66179.1"/>
    <property type="molecule type" value="Genomic_DNA"/>
</dbReference>
<dbReference type="InterPro" id="IPR051912">
    <property type="entry name" value="Alkylbase_DNA_Glycosylase/TA"/>
</dbReference>
<dbReference type="SUPFAM" id="SSF48150">
    <property type="entry name" value="DNA-glycosylase"/>
    <property type="match status" value="1"/>
</dbReference>
<dbReference type="GO" id="GO:0005634">
    <property type="term" value="C:nucleus"/>
    <property type="evidence" value="ECO:0007669"/>
    <property type="project" value="TreeGrafter"/>
</dbReference>
<dbReference type="HOGENOM" id="CLU_033011_1_0_1"/>
<dbReference type="GO" id="GO:0032131">
    <property type="term" value="F:alkylated DNA binding"/>
    <property type="evidence" value="ECO:0007669"/>
    <property type="project" value="TreeGrafter"/>
</dbReference>
<dbReference type="Pfam" id="PF00730">
    <property type="entry name" value="HhH-GPD"/>
    <property type="match status" value="1"/>
</dbReference>
<evidence type="ECO:0000256" key="3">
    <source>
        <dbReference type="ARBA" id="ARBA00023204"/>
    </source>
</evidence>
<dbReference type="GO" id="GO:0043916">
    <property type="term" value="F:DNA-7-methylguanine glycosylase activity"/>
    <property type="evidence" value="ECO:0007669"/>
    <property type="project" value="TreeGrafter"/>
</dbReference>
<dbReference type="SMART" id="SM00478">
    <property type="entry name" value="ENDO3c"/>
    <property type="match status" value="1"/>
</dbReference>
<keyword evidence="2" id="KW-0227">DNA damage</keyword>
<dbReference type="GO" id="GO:0008725">
    <property type="term" value="F:DNA-3-methyladenine glycosylase activity"/>
    <property type="evidence" value="ECO:0007669"/>
    <property type="project" value="TreeGrafter"/>
</dbReference>
<organism evidence="6 7">
    <name type="scientific">Amanita muscaria (strain Koide BX008)</name>
    <dbReference type="NCBI Taxonomy" id="946122"/>
    <lineage>
        <taxon>Eukaryota</taxon>
        <taxon>Fungi</taxon>
        <taxon>Dikarya</taxon>
        <taxon>Basidiomycota</taxon>
        <taxon>Agaricomycotina</taxon>
        <taxon>Agaricomycetes</taxon>
        <taxon>Agaricomycetidae</taxon>
        <taxon>Agaricales</taxon>
        <taxon>Pluteineae</taxon>
        <taxon>Amanitaceae</taxon>
        <taxon>Amanita</taxon>
    </lineage>
</organism>
<dbReference type="AlphaFoldDB" id="A0A0C2TGZ1"/>
<evidence type="ECO:0000313" key="6">
    <source>
        <dbReference type="EMBL" id="KIL66179.1"/>
    </source>
</evidence>
<dbReference type="OrthoDB" id="415889at2759"/>
<feature type="domain" description="HhH-GPD" evidence="5">
    <location>
        <begin position="134"/>
        <end position="313"/>
    </location>
</feature>
<dbReference type="FunFam" id="1.10.340.30:FF:000004">
    <property type="entry name" value="DNA-3-methyladenine glycosylase II"/>
    <property type="match status" value="1"/>
</dbReference>
<accession>A0A0C2TGZ1</accession>
<keyword evidence="3" id="KW-0234">DNA repair</keyword>
<protein>
    <recommendedName>
        <fullName evidence="5">HhH-GPD domain-containing protein</fullName>
    </recommendedName>
</protein>
<feature type="region of interest" description="Disordered" evidence="4">
    <location>
        <begin position="21"/>
        <end position="68"/>
    </location>
</feature>
<dbReference type="PANTHER" id="PTHR43003">
    <property type="entry name" value="DNA-3-METHYLADENINE GLYCOSYLASE"/>
    <property type="match status" value="1"/>
</dbReference>
<dbReference type="GO" id="GO:0032993">
    <property type="term" value="C:protein-DNA complex"/>
    <property type="evidence" value="ECO:0007669"/>
    <property type="project" value="TreeGrafter"/>
</dbReference>
<reference evidence="6 7" key="1">
    <citation type="submission" date="2014-04" db="EMBL/GenBank/DDBJ databases">
        <title>Evolutionary Origins and Diversification of the Mycorrhizal Mutualists.</title>
        <authorList>
            <consortium name="DOE Joint Genome Institute"/>
            <consortium name="Mycorrhizal Genomics Consortium"/>
            <person name="Kohler A."/>
            <person name="Kuo A."/>
            <person name="Nagy L.G."/>
            <person name="Floudas D."/>
            <person name="Copeland A."/>
            <person name="Barry K.W."/>
            <person name="Cichocki N."/>
            <person name="Veneault-Fourrey C."/>
            <person name="LaButti K."/>
            <person name="Lindquist E.A."/>
            <person name="Lipzen A."/>
            <person name="Lundell T."/>
            <person name="Morin E."/>
            <person name="Murat C."/>
            <person name="Riley R."/>
            <person name="Ohm R."/>
            <person name="Sun H."/>
            <person name="Tunlid A."/>
            <person name="Henrissat B."/>
            <person name="Grigoriev I.V."/>
            <person name="Hibbett D.S."/>
            <person name="Martin F."/>
        </authorList>
    </citation>
    <scope>NUCLEOTIDE SEQUENCE [LARGE SCALE GENOMIC DNA]</scope>
    <source>
        <strain evidence="6 7">Koide BX008</strain>
    </source>
</reference>
<dbReference type="FunCoup" id="A0A0C2TGZ1">
    <property type="interactions" value="12"/>
</dbReference>
<evidence type="ECO:0000313" key="7">
    <source>
        <dbReference type="Proteomes" id="UP000054549"/>
    </source>
</evidence>
<comment type="similarity">
    <text evidence="1">Belongs to the alkylbase DNA glycosidase AlkA family.</text>
</comment>
<dbReference type="GO" id="GO:0006307">
    <property type="term" value="P:DNA alkylation repair"/>
    <property type="evidence" value="ECO:0007669"/>
    <property type="project" value="TreeGrafter"/>
</dbReference>
<dbReference type="InterPro" id="IPR003265">
    <property type="entry name" value="HhH-GPD_domain"/>
</dbReference>
<dbReference type="Gene3D" id="1.10.340.30">
    <property type="entry name" value="Hypothetical protein, domain 2"/>
    <property type="match status" value="1"/>
</dbReference>
<evidence type="ECO:0000256" key="4">
    <source>
        <dbReference type="SAM" id="MobiDB-lite"/>
    </source>
</evidence>
<gene>
    <name evidence="6" type="ORF">M378DRAFT_124113</name>
</gene>
<dbReference type="STRING" id="946122.A0A0C2TGZ1"/>
<dbReference type="CDD" id="cd00056">
    <property type="entry name" value="ENDO3c"/>
    <property type="match status" value="1"/>
</dbReference>
<keyword evidence="7" id="KW-1185">Reference proteome</keyword>
<dbReference type="PANTHER" id="PTHR43003:SF5">
    <property type="entry name" value="DNA-3-METHYLADENINE GLYCOSYLASE"/>
    <property type="match status" value="1"/>
</dbReference>
<evidence type="ECO:0000256" key="1">
    <source>
        <dbReference type="ARBA" id="ARBA00010817"/>
    </source>
</evidence>
<dbReference type="InterPro" id="IPR011257">
    <property type="entry name" value="DNA_glycosylase"/>
</dbReference>
<dbReference type="InParanoid" id="A0A0C2TGZ1"/>